<protein>
    <submittedName>
        <fullName evidence="2">CofF protein</fullName>
    </submittedName>
</protein>
<name>A0A0F7TB66_ECOLX</name>
<reference evidence="2" key="2">
    <citation type="journal article" date="2015" name="Pathog. Dis.">
        <title>A putative, novel coli surface antigen 8B (CS8B) of enterotoxigenic Escherichia coli.</title>
        <authorList>
            <person name="Njoroge S.M."/>
            <person name="Boinett C.J."/>
            <person name="Made L.F."/>
            <person name="Ouko T.T."/>
            <person name="Fevre E.M."/>
            <person name="Thomson N.R."/>
            <person name="Kariuki S."/>
        </authorList>
    </citation>
    <scope>NUCLEOTIDE SEQUENCE</scope>
    <source>
        <strain evidence="2">ETEC_ESEI_111</strain>
    </source>
</reference>
<dbReference type="AlphaFoldDB" id="A0A0F7TB66"/>
<reference evidence="2" key="1">
    <citation type="submission" date="2014-11" db="EMBL/GenBank/DDBJ databases">
        <authorList>
            <person name="Aslett M."/>
        </authorList>
    </citation>
    <scope>NUCLEOTIDE SEQUENCE</scope>
    <source>
        <strain evidence="2">ETEC_ESEI_111</strain>
    </source>
</reference>
<keyword evidence="1" id="KW-0472">Membrane</keyword>
<feature type="transmembrane region" description="Helical" evidence="1">
    <location>
        <begin position="20"/>
        <end position="42"/>
    </location>
</feature>
<evidence type="ECO:0000256" key="1">
    <source>
        <dbReference type="SAM" id="Phobius"/>
    </source>
</evidence>
<dbReference type="RefSeq" id="WP_074541842.1">
    <property type="nucleotide sequence ID" value="NZ_LGMQ01000072.1"/>
</dbReference>
<evidence type="ECO:0000313" key="2">
    <source>
        <dbReference type="EMBL" id="CEJ09705.1"/>
    </source>
</evidence>
<dbReference type="EMBL" id="LN651094">
    <property type="protein sequence ID" value="CEJ09705.1"/>
    <property type="molecule type" value="Genomic_DNA"/>
</dbReference>
<organism evidence="2">
    <name type="scientific">Escherichia coli</name>
    <dbReference type="NCBI Taxonomy" id="562"/>
    <lineage>
        <taxon>Bacteria</taxon>
        <taxon>Pseudomonadati</taxon>
        <taxon>Pseudomonadota</taxon>
        <taxon>Gammaproteobacteria</taxon>
        <taxon>Enterobacterales</taxon>
        <taxon>Enterobacteriaceae</taxon>
        <taxon>Escherichia</taxon>
    </lineage>
</organism>
<keyword evidence="1" id="KW-0812">Transmembrane</keyword>
<sequence>MNLSNFDWKTYLAKIQRQSYLAIGALIFIFFCVCAGGVWYYIQQKEEAKEAAKKLAEQELANNVKRINDYYTSILSGASPQKTIAILIAIRQSSVPLSLSGFNLDTYNCDVTNCTFSYITEDNKIFNSQEINFFGKDYKANVSEKGLEYQVEPSPLDDDSFLKKYDLRQSISVADCSELVNYVQSFNSLKSDSKEKIVLSGYPDSSISAIENILPEVKSKYGFKTVQWSTTLSDDILRISSFLNRQAYSESFRINKIEKKKSSEIEVSGKLLCAI</sequence>
<proteinExistence type="predicted"/>
<gene>
    <name evidence="2" type="primary">cofF</name>
</gene>
<accession>A0A0F7TB66</accession>
<keyword evidence="1" id="KW-1133">Transmembrane helix</keyword>